<dbReference type="FunFam" id="1.20.1250.20:FF:000284">
    <property type="entry name" value="Siderophore iron transporter mirB"/>
    <property type="match status" value="1"/>
</dbReference>
<feature type="transmembrane region" description="Helical" evidence="7">
    <location>
        <begin position="297"/>
        <end position="319"/>
    </location>
</feature>
<feature type="transmembrane region" description="Helical" evidence="7">
    <location>
        <begin position="339"/>
        <end position="359"/>
    </location>
</feature>
<dbReference type="InterPro" id="IPR011701">
    <property type="entry name" value="MFS"/>
</dbReference>
<feature type="transmembrane region" description="Helical" evidence="7">
    <location>
        <begin position="184"/>
        <end position="205"/>
    </location>
</feature>
<dbReference type="SUPFAM" id="SSF103473">
    <property type="entry name" value="MFS general substrate transporter"/>
    <property type="match status" value="2"/>
</dbReference>
<keyword evidence="5 7" id="KW-1133">Transmembrane helix</keyword>
<evidence type="ECO:0000256" key="4">
    <source>
        <dbReference type="ARBA" id="ARBA00022692"/>
    </source>
</evidence>
<dbReference type="PANTHER" id="PTHR23501">
    <property type="entry name" value="MAJOR FACILITATOR SUPERFAMILY"/>
    <property type="match status" value="1"/>
</dbReference>
<evidence type="ECO:0000313" key="10">
    <source>
        <dbReference type="Proteomes" id="UP000800038"/>
    </source>
</evidence>
<keyword evidence="6 7" id="KW-0472">Membrane</keyword>
<dbReference type="Pfam" id="PF07690">
    <property type="entry name" value="MFS_1"/>
    <property type="match status" value="1"/>
</dbReference>
<reference evidence="9" key="1">
    <citation type="journal article" date="2020" name="Stud. Mycol.">
        <title>101 Dothideomycetes genomes: a test case for predicting lifestyles and emergence of pathogens.</title>
        <authorList>
            <person name="Haridas S."/>
            <person name="Albert R."/>
            <person name="Binder M."/>
            <person name="Bloem J."/>
            <person name="Labutti K."/>
            <person name="Salamov A."/>
            <person name="Andreopoulos B."/>
            <person name="Baker S."/>
            <person name="Barry K."/>
            <person name="Bills G."/>
            <person name="Bluhm B."/>
            <person name="Cannon C."/>
            <person name="Castanera R."/>
            <person name="Culley D."/>
            <person name="Daum C."/>
            <person name="Ezra D."/>
            <person name="Gonzalez J."/>
            <person name="Henrissat B."/>
            <person name="Kuo A."/>
            <person name="Liang C."/>
            <person name="Lipzen A."/>
            <person name="Lutzoni F."/>
            <person name="Magnuson J."/>
            <person name="Mondo S."/>
            <person name="Nolan M."/>
            <person name="Ohm R."/>
            <person name="Pangilinan J."/>
            <person name="Park H.-J."/>
            <person name="Ramirez L."/>
            <person name="Alfaro M."/>
            <person name="Sun H."/>
            <person name="Tritt A."/>
            <person name="Yoshinaga Y."/>
            <person name="Zwiers L.-H."/>
            <person name="Turgeon B."/>
            <person name="Goodwin S."/>
            <person name="Spatafora J."/>
            <person name="Crous P."/>
            <person name="Grigoriev I."/>
        </authorList>
    </citation>
    <scope>NUCLEOTIDE SEQUENCE</scope>
    <source>
        <strain evidence="9">CBS 161.51</strain>
    </source>
</reference>
<dbReference type="OrthoDB" id="4078873at2759"/>
<feature type="transmembrane region" description="Helical" evidence="7">
    <location>
        <begin position="546"/>
        <end position="564"/>
    </location>
</feature>
<feature type="transmembrane region" description="Helical" evidence="7">
    <location>
        <begin position="127"/>
        <end position="144"/>
    </location>
</feature>
<feature type="transmembrane region" description="Helical" evidence="7">
    <location>
        <begin position="150"/>
        <end position="172"/>
    </location>
</feature>
<feature type="transmembrane region" description="Helical" evidence="7">
    <location>
        <begin position="466"/>
        <end position="492"/>
    </location>
</feature>
<dbReference type="Proteomes" id="UP000800038">
    <property type="component" value="Unassembled WGS sequence"/>
</dbReference>
<dbReference type="InterPro" id="IPR020846">
    <property type="entry name" value="MFS_dom"/>
</dbReference>
<keyword evidence="3" id="KW-0813">Transport</keyword>
<organism evidence="9 10">
    <name type="scientific">Clathrospora elynae</name>
    <dbReference type="NCBI Taxonomy" id="706981"/>
    <lineage>
        <taxon>Eukaryota</taxon>
        <taxon>Fungi</taxon>
        <taxon>Dikarya</taxon>
        <taxon>Ascomycota</taxon>
        <taxon>Pezizomycotina</taxon>
        <taxon>Dothideomycetes</taxon>
        <taxon>Pleosporomycetidae</taxon>
        <taxon>Pleosporales</taxon>
        <taxon>Diademaceae</taxon>
        <taxon>Clathrospora</taxon>
    </lineage>
</organism>
<dbReference type="PANTHER" id="PTHR23501:SF3">
    <property type="entry name" value="MAJOR FACILITATOR SUPERFAMILY (MFS) PROFILE DOMAIN-CONTAINING PROTEIN"/>
    <property type="match status" value="1"/>
</dbReference>
<dbReference type="GO" id="GO:0022857">
    <property type="term" value="F:transmembrane transporter activity"/>
    <property type="evidence" value="ECO:0007669"/>
    <property type="project" value="InterPro"/>
</dbReference>
<evidence type="ECO:0000256" key="6">
    <source>
        <dbReference type="ARBA" id="ARBA00023136"/>
    </source>
</evidence>
<feature type="transmembrane region" description="Helical" evidence="7">
    <location>
        <begin position="217"/>
        <end position="240"/>
    </location>
</feature>
<evidence type="ECO:0000313" key="9">
    <source>
        <dbReference type="EMBL" id="KAF1945052.1"/>
    </source>
</evidence>
<feature type="transmembrane region" description="Helical" evidence="7">
    <location>
        <begin position="431"/>
        <end position="459"/>
    </location>
</feature>
<sequence>MASHSDSKPQKEADILHNIDKLVHSRPDSGSDDATIESNAQNGVVAIEATTVVWTTSALTFAYVMIWFIYFVEGMLNGTTGALTPYVTSDFALHSLTPTVGILSSIIGGVTNLTLAKILDVFGRPQGFLCCIFIATIGLIMMAACNTVEAYAAAQVFYAVGNNGIQYALSVFVADTSSLRNRGLVQAFAFSSNLITCWLGGPISSSFLAGPGWRWCFGMFSIMVPAFSLPLAGLFFYNYFKAVKQGLVPKRDSQGTAWRSFIYYCHEFDAVGILLLSGGVALFLLPFNLYSYQGKGWQSALIICMLVFGILLIISFVVWEKWFAPITFIPYALLLDRTVFGACLLSATVFISYFCWASYFSSFLQVVNGLSVANASYVVQCYTVASVVTSVAVGGLIHYTGRFKPVCLYFGIPMSAFGLGLMIYFRQPGSHVGYLVMCQIFIAVAAGTIIICDEIAILAAAKHQHVAVAIAVLGLFGSIGGAIGLTVAAAIWQDVFPAKLLGYLPTEDLPNLLMIYADLTTQLSYPVGSPTRIAIQRAYGDAQTRMLIAGTAFWAVGAVGVLMWRNINVIGIKQTKGHVW</sequence>
<protein>
    <submittedName>
        <fullName evidence="9">Siderophore iron transporter-like protein mirB</fullName>
    </submittedName>
</protein>
<feature type="transmembrane region" description="Helical" evidence="7">
    <location>
        <begin position="51"/>
        <end position="71"/>
    </location>
</feature>
<comment type="similarity">
    <text evidence="2">Belongs to the major facilitator superfamily.</text>
</comment>
<proteinExistence type="inferred from homology"/>
<evidence type="ECO:0000256" key="7">
    <source>
        <dbReference type="SAM" id="Phobius"/>
    </source>
</evidence>
<dbReference type="InterPro" id="IPR036259">
    <property type="entry name" value="MFS_trans_sf"/>
</dbReference>
<keyword evidence="4 7" id="KW-0812">Transmembrane</keyword>
<feature type="transmembrane region" description="Helical" evidence="7">
    <location>
        <begin position="406"/>
        <end position="425"/>
    </location>
</feature>
<dbReference type="Gene3D" id="1.20.1250.20">
    <property type="entry name" value="MFS general substrate transporter like domains"/>
    <property type="match status" value="2"/>
</dbReference>
<evidence type="ECO:0000256" key="2">
    <source>
        <dbReference type="ARBA" id="ARBA00008335"/>
    </source>
</evidence>
<dbReference type="GO" id="GO:0005886">
    <property type="term" value="C:plasma membrane"/>
    <property type="evidence" value="ECO:0007669"/>
    <property type="project" value="TreeGrafter"/>
</dbReference>
<name>A0A6A5SZF5_9PLEO</name>
<evidence type="ECO:0000256" key="1">
    <source>
        <dbReference type="ARBA" id="ARBA00004141"/>
    </source>
</evidence>
<dbReference type="EMBL" id="ML976012">
    <property type="protein sequence ID" value="KAF1945052.1"/>
    <property type="molecule type" value="Genomic_DNA"/>
</dbReference>
<feature type="transmembrane region" description="Helical" evidence="7">
    <location>
        <begin position="261"/>
        <end position="285"/>
    </location>
</feature>
<comment type="subcellular location">
    <subcellularLocation>
        <location evidence="1">Membrane</location>
        <topology evidence="1">Multi-pass membrane protein</topology>
    </subcellularLocation>
</comment>
<feature type="domain" description="Major facilitator superfamily (MFS) profile" evidence="8">
    <location>
        <begin position="62"/>
        <end position="569"/>
    </location>
</feature>
<accession>A0A6A5SZF5</accession>
<feature type="transmembrane region" description="Helical" evidence="7">
    <location>
        <begin position="91"/>
        <end position="115"/>
    </location>
</feature>
<feature type="transmembrane region" description="Helical" evidence="7">
    <location>
        <begin position="379"/>
        <end position="399"/>
    </location>
</feature>
<evidence type="ECO:0000259" key="8">
    <source>
        <dbReference type="PROSITE" id="PS50850"/>
    </source>
</evidence>
<dbReference type="PROSITE" id="PS50850">
    <property type="entry name" value="MFS"/>
    <property type="match status" value="1"/>
</dbReference>
<evidence type="ECO:0000256" key="5">
    <source>
        <dbReference type="ARBA" id="ARBA00022989"/>
    </source>
</evidence>
<keyword evidence="10" id="KW-1185">Reference proteome</keyword>
<evidence type="ECO:0000256" key="3">
    <source>
        <dbReference type="ARBA" id="ARBA00022448"/>
    </source>
</evidence>
<gene>
    <name evidence="9" type="ORF">EJ02DRAFT_451888</name>
</gene>
<dbReference type="AlphaFoldDB" id="A0A6A5SZF5"/>